<keyword evidence="1" id="KW-1133">Transmembrane helix</keyword>
<dbReference type="STRING" id="109232.RMONA_06090"/>
<keyword evidence="1" id="KW-0472">Membrane</keyword>
<evidence type="ECO:0000313" key="3">
    <source>
        <dbReference type="Proteomes" id="UP000018149"/>
    </source>
</evidence>
<proteinExistence type="predicted"/>
<evidence type="ECO:0000313" key="2">
    <source>
        <dbReference type="EMBL" id="CEO17577.1"/>
    </source>
</evidence>
<dbReference type="Proteomes" id="UP000018149">
    <property type="component" value="Chromosome I"/>
</dbReference>
<evidence type="ECO:0000256" key="1">
    <source>
        <dbReference type="SAM" id="Phobius"/>
    </source>
</evidence>
<dbReference type="KEGG" id="rmc:RMONA_06090"/>
<keyword evidence="3" id="KW-1185">Reference proteome</keyword>
<accession>A0A0B7J066</accession>
<feature type="transmembrane region" description="Helical" evidence="1">
    <location>
        <begin position="124"/>
        <end position="144"/>
    </location>
</feature>
<gene>
    <name evidence="2" type="ORF">RMONA_06090</name>
</gene>
<feature type="transmembrane region" description="Helical" evidence="1">
    <location>
        <begin position="31"/>
        <end position="54"/>
    </location>
</feature>
<dbReference type="HOGENOM" id="CLU_1546445_0_0_5"/>
<name>A0A0B7J066_9RICK</name>
<keyword evidence="1" id="KW-0812">Transmembrane</keyword>
<feature type="transmembrane region" description="Helical" evidence="1">
    <location>
        <begin position="156"/>
        <end position="177"/>
    </location>
</feature>
<organism evidence="2 3">
    <name type="scientific">Rickettsia monacensis</name>
    <dbReference type="NCBI Taxonomy" id="109232"/>
    <lineage>
        <taxon>Bacteria</taxon>
        <taxon>Pseudomonadati</taxon>
        <taxon>Pseudomonadota</taxon>
        <taxon>Alphaproteobacteria</taxon>
        <taxon>Rickettsiales</taxon>
        <taxon>Rickettsiaceae</taxon>
        <taxon>Rickettsieae</taxon>
        <taxon>Rickettsia</taxon>
        <taxon>spotted fever group</taxon>
    </lineage>
</organism>
<dbReference type="AlphaFoldDB" id="A0A0B7J066"/>
<protein>
    <recommendedName>
        <fullName evidence="4">Rod shape-determining protein MreD</fullName>
    </recommendedName>
</protein>
<sequence length="189" mass="22356">MTKKLIHITTTNKTLFMLKIKQEIYKNSLQIILKLLFALLCFFIILFPLVSYKINIQSRIFPAMEIIFIYYFMSLYSLNIFSIFSLGLLIDQVSGMPIGTNSLVFLSAYIIYKLSSKFFIAKNYLINFVVFCVYCLFILNFKYLLVTSKKLEADGYLIIFFQFLTTIFFYNIIRLILDSPMNYFKKYAK</sequence>
<dbReference type="EMBL" id="LN794217">
    <property type="protein sequence ID" value="CEO17577.1"/>
    <property type="molecule type" value="Genomic_DNA"/>
</dbReference>
<feature type="transmembrane region" description="Helical" evidence="1">
    <location>
        <begin position="66"/>
        <end position="90"/>
    </location>
</feature>
<evidence type="ECO:0008006" key="4">
    <source>
        <dbReference type="Google" id="ProtNLM"/>
    </source>
</evidence>
<reference evidence="2 3" key="1">
    <citation type="submission" date="2015-01" db="EMBL/GenBank/DDBJ databases">
        <title>Draft genome sequence of Rickettsia monacensis strain IrR/Munich.</title>
        <authorList>
            <person name="Felsheim R.F."/>
            <person name="Johnson S.L."/>
            <person name="Kurtti T.J."/>
            <person name="Munderloh U.G."/>
        </authorList>
    </citation>
    <scope>NUCLEOTIDE SEQUENCE [LARGE SCALE GENOMIC DNA]</scope>
    <source>
        <strain evidence="2 3">IrR/Munich</strain>
    </source>
</reference>